<name>A0A6G8Q1Z0_9ACTN</name>
<dbReference type="EMBL" id="CP045121">
    <property type="protein sequence ID" value="QIN80430.1"/>
    <property type="molecule type" value="Genomic_DNA"/>
</dbReference>
<sequence>MQPLYDYIHQGRCYRYGVGWCRIRIYGGAPGDAPVVLCTDLPEGRGEEMVERLAAEVVRDRFDGLPDLPRPLLWIEHRPSRRGRGPGRYHLLTFPTYKPRLEGAGFVRRVTLGAPSREELTPREVASLTGEGDLRS</sequence>
<evidence type="ECO:0000313" key="1">
    <source>
        <dbReference type="EMBL" id="QIN80430.1"/>
    </source>
</evidence>
<proteinExistence type="predicted"/>
<organism evidence="1 2">
    <name type="scientific">Rubrobacter marinus</name>
    <dbReference type="NCBI Taxonomy" id="2653852"/>
    <lineage>
        <taxon>Bacteria</taxon>
        <taxon>Bacillati</taxon>
        <taxon>Actinomycetota</taxon>
        <taxon>Rubrobacteria</taxon>
        <taxon>Rubrobacterales</taxon>
        <taxon>Rubrobacteraceae</taxon>
        <taxon>Rubrobacter</taxon>
    </lineage>
</organism>
<dbReference type="RefSeq" id="WP_166398101.1">
    <property type="nucleotide sequence ID" value="NZ_CP045121.1"/>
</dbReference>
<gene>
    <name evidence="1" type="ORF">GBA65_20065</name>
</gene>
<reference evidence="1 2" key="1">
    <citation type="submission" date="2019-10" db="EMBL/GenBank/DDBJ databases">
        <title>Rubrobacter sp nov SCSIO 52915 isolated from a deep-sea sediment in the South China Sea.</title>
        <authorList>
            <person name="Chen R.W."/>
        </authorList>
    </citation>
    <scope>NUCLEOTIDE SEQUENCE [LARGE SCALE GENOMIC DNA]</scope>
    <source>
        <strain evidence="1 2">SCSIO 52915</strain>
    </source>
</reference>
<protein>
    <submittedName>
        <fullName evidence="1">Uncharacterized protein</fullName>
    </submittedName>
</protein>
<accession>A0A6G8Q1Z0</accession>
<dbReference type="KEGG" id="rmar:GBA65_20065"/>
<evidence type="ECO:0000313" key="2">
    <source>
        <dbReference type="Proteomes" id="UP000502706"/>
    </source>
</evidence>
<keyword evidence="2" id="KW-1185">Reference proteome</keyword>
<dbReference type="Proteomes" id="UP000502706">
    <property type="component" value="Chromosome"/>
</dbReference>
<dbReference type="AlphaFoldDB" id="A0A6G8Q1Z0"/>